<feature type="region of interest" description="Disordered" evidence="1">
    <location>
        <begin position="333"/>
        <end position="385"/>
    </location>
</feature>
<proteinExistence type="predicted"/>
<feature type="compositionally biased region" description="Basic and acidic residues" evidence="1">
    <location>
        <begin position="280"/>
        <end position="297"/>
    </location>
</feature>
<feature type="compositionally biased region" description="Polar residues" evidence="1">
    <location>
        <begin position="165"/>
        <end position="174"/>
    </location>
</feature>
<evidence type="ECO:0000256" key="1">
    <source>
        <dbReference type="SAM" id="MobiDB-lite"/>
    </source>
</evidence>
<protein>
    <submittedName>
        <fullName evidence="2">Uncharacterized protein</fullName>
    </submittedName>
</protein>
<keyword evidence="3" id="KW-1185">Reference proteome</keyword>
<feature type="region of interest" description="Disordered" evidence="1">
    <location>
        <begin position="1"/>
        <end position="26"/>
    </location>
</feature>
<evidence type="ECO:0000313" key="2">
    <source>
        <dbReference type="EMBL" id="KAK6978279.1"/>
    </source>
</evidence>
<dbReference type="EMBL" id="JAWWNJ010000160">
    <property type="protein sequence ID" value="KAK6978279.1"/>
    <property type="molecule type" value="Genomic_DNA"/>
</dbReference>
<organism evidence="2 3">
    <name type="scientific">Favolaschia claudopus</name>
    <dbReference type="NCBI Taxonomy" id="2862362"/>
    <lineage>
        <taxon>Eukaryota</taxon>
        <taxon>Fungi</taxon>
        <taxon>Dikarya</taxon>
        <taxon>Basidiomycota</taxon>
        <taxon>Agaricomycotina</taxon>
        <taxon>Agaricomycetes</taxon>
        <taxon>Agaricomycetidae</taxon>
        <taxon>Agaricales</taxon>
        <taxon>Marasmiineae</taxon>
        <taxon>Mycenaceae</taxon>
        <taxon>Favolaschia</taxon>
    </lineage>
</organism>
<feature type="compositionally biased region" description="Basic and acidic residues" evidence="1">
    <location>
        <begin position="229"/>
        <end position="240"/>
    </location>
</feature>
<feature type="compositionally biased region" description="Basic and acidic residues" evidence="1">
    <location>
        <begin position="358"/>
        <end position="369"/>
    </location>
</feature>
<name>A0AAV9ZDR1_9AGAR</name>
<sequence length="385" mass="41940">MATNPDSQHHTRAATRAGVRTPPPPLYSPLVQSMSFGSIEAGEISVDSVSVSTRPSVASAARPSVAIAARPAGALASGTVTPVARTPSDAGDVSSELPSLLESQVDFGGRGDLPVRGVSPVPRDSVDDGGWTPVTRKTSHSHRERSISNTSKVTSHSESEMRATKSGTESTVAQATHEMSPEELSTLAHRYEAYAAQLRAEMARAEQIRKVSENERAPPANKPVVKPDPVAKEQIREHSECPTTPEPAAPPQMRRAHRVTVEEVDEEDDPLSIRPAAGPSRDKGKGPDPRNWGDIHSLRSFSEDEMRAQREALDNFAEINRIIKQEEFTPHLEFSDEVSQRPSSPRVKKPRKRSKSPKFVEKIDLKARPDGPNLDRFAGQLTSFK</sequence>
<dbReference type="AlphaFoldDB" id="A0AAV9ZDR1"/>
<feature type="region of interest" description="Disordered" evidence="1">
    <location>
        <begin position="78"/>
        <end position="183"/>
    </location>
</feature>
<evidence type="ECO:0000313" key="3">
    <source>
        <dbReference type="Proteomes" id="UP001362999"/>
    </source>
</evidence>
<accession>A0AAV9ZDR1</accession>
<comment type="caution">
    <text evidence="2">The sequence shown here is derived from an EMBL/GenBank/DDBJ whole genome shotgun (WGS) entry which is preliminary data.</text>
</comment>
<feature type="compositionally biased region" description="Basic residues" evidence="1">
    <location>
        <begin position="346"/>
        <end position="356"/>
    </location>
</feature>
<feature type="region of interest" description="Disordered" evidence="1">
    <location>
        <begin position="210"/>
        <end position="297"/>
    </location>
</feature>
<dbReference type="Proteomes" id="UP001362999">
    <property type="component" value="Unassembled WGS sequence"/>
</dbReference>
<reference evidence="2 3" key="1">
    <citation type="journal article" date="2024" name="J Genomics">
        <title>Draft genome sequencing and assembly of Favolaschia claudopus CIRM-BRFM 2984 isolated from oak limbs.</title>
        <authorList>
            <person name="Navarro D."/>
            <person name="Drula E."/>
            <person name="Chaduli D."/>
            <person name="Cazenave R."/>
            <person name="Ahrendt S."/>
            <person name="Wang J."/>
            <person name="Lipzen A."/>
            <person name="Daum C."/>
            <person name="Barry K."/>
            <person name="Grigoriev I.V."/>
            <person name="Favel A."/>
            <person name="Rosso M.N."/>
            <person name="Martin F."/>
        </authorList>
    </citation>
    <scope>NUCLEOTIDE SEQUENCE [LARGE SCALE GENOMIC DNA]</scope>
    <source>
        <strain evidence="2 3">CIRM-BRFM 2984</strain>
    </source>
</reference>
<gene>
    <name evidence="2" type="ORF">R3P38DRAFT_3469860</name>
</gene>